<evidence type="ECO:0000256" key="2">
    <source>
        <dbReference type="SAM" id="MobiDB-lite"/>
    </source>
</evidence>
<keyword evidence="1" id="KW-0175">Coiled coil</keyword>
<evidence type="ECO:0000313" key="4">
    <source>
        <dbReference type="WBParaSite" id="PSAMB.scaffold12156size2918.g34678.t1"/>
    </source>
</evidence>
<reference evidence="4" key="1">
    <citation type="submission" date="2022-11" db="UniProtKB">
        <authorList>
            <consortium name="WormBaseParasite"/>
        </authorList>
    </citation>
    <scope>IDENTIFICATION</scope>
</reference>
<feature type="coiled-coil region" evidence="1">
    <location>
        <begin position="238"/>
        <end position="265"/>
    </location>
</feature>
<proteinExistence type="predicted"/>
<dbReference type="WBParaSite" id="PSAMB.scaffold12156size2918.g34678.t1">
    <property type="protein sequence ID" value="PSAMB.scaffold12156size2918.g34678.t1"/>
    <property type="gene ID" value="PSAMB.scaffold12156size2918.g34678"/>
</dbReference>
<feature type="compositionally biased region" description="Basic and acidic residues" evidence="2">
    <location>
        <begin position="180"/>
        <end position="200"/>
    </location>
</feature>
<organism evidence="3 4">
    <name type="scientific">Plectus sambesii</name>
    <dbReference type="NCBI Taxonomy" id="2011161"/>
    <lineage>
        <taxon>Eukaryota</taxon>
        <taxon>Metazoa</taxon>
        <taxon>Ecdysozoa</taxon>
        <taxon>Nematoda</taxon>
        <taxon>Chromadorea</taxon>
        <taxon>Plectida</taxon>
        <taxon>Plectina</taxon>
        <taxon>Plectoidea</taxon>
        <taxon>Plectidae</taxon>
        <taxon>Plectus</taxon>
    </lineage>
</organism>
<dbReference type="AlphaFoldDB" id="A0A914UT26"/>
<evidence type="ECO:0000313" key="3">
    <source>
        <dbReference type="Proteomes" id="UP000887566"/>
    </source>
</evidence>
<evidence type="ECO:0000256" key="1">
    <source>
        <dbReference type="SAM" id="Coils"/>
    </source>
</evidence>
<feature type="region of interest" description="Disordered" evidence="2">
    <location>
        <begin position="180"/>
        <end position="213"/>
    </location>
</feature>
<feature type="coiled-coil region" evidence="1">
    <location>
        <begin position="113"/>
        <end position="140"/>
    </location>
</feature>
<accession>A0A914UT26</accession>
<feature type="compositionally biased region" description="Basic and acidic residues" evidence="2">
    <location>
        <begin position="285"/>
        <end position="304"/>
    </location>
</feature>
<dbReference type="Proteomes" id="UP000887566">
    <property type="component" value="Unplaced"/>
</dbReference>
<keyword evidence="3" id="KW-1185">Reference proteome</keyword>
<dbReference type="PANTHER" id="PTHR43977">
    <property type="entry name" value="STRUCTURAL MAINTENANCE OF CHROMOSOMES PROTEIN 3"/>
    <property type="match status" value="1"/>
</dbReference>
<sequence>MIELVQILGMIEEAAGTKMYETKKQSAIKTIEKKDAKVGEINRLLAEDIMPRVEQLKSDRANYLEFNKLTREVEALERKSVAYDFYASQATCKQSENEIAQKNVEIGAIDSKVEANEATTAEIHAEIKKLEDKKEDGKKKQLEEGEKGALDQQAKAMSKFEGAQDAVKAANVEVTRRNKTLKEDEKAMEKKQKELAKAEEEIGGAAQRGTDAEEAVQKARKKLEAIAKGMTTDDDGQAVTLEEQLTNARTALSDINTKVKLAENRLKQLQPSLAKKKRELLNVSDRADSKDKKAALEKDLEAID</sequence>
<protein>
    <submittedName>
        <fullName evidence="4">Uncharacterized protein</fullName>
    </submittedName>
</protein>
<feature type="region of interest" description="Disordered" evidence="2">
    <location>
        <begin position="283"/>
        <end position="304"/>
    </location>
</feature>
<name>A0A914UT26_9BILA</name>